<reference evidence="1 2" key="1">
    <citation type="submission" date="2019-06" db="EMBL/GenBank/DDBJ databases">
        <title>Genome Sequence of the Brown Rot Fungal Pathogen Monilinia fructicola.</title>
        <authorList>
            <person name="De Miccolis Angelini R.M."/>
            <person name="Landi L."/>
            <person name="Abate D."/>
            <person name="Pollastro S."/>
            <person name="Romanazzi G."/>
            <person name="Faretra F."/>
        </authorList>
    </citation>
    <scope>NUCLEOTIDE SEQUENCE [LARGE SCALE GENOMIC DNA]</scope>
    <source>
        <strain evidence="1 2">Mfrc123</strain>
    </source>
</reference>
<sequence length="186" mass="20238">MATRCAELEKRLQKATGGIHEEQDPSIRQLMMTPQTLKDTHNTMQSAISPTVNPLSLSSPPPMESDDKSSFNATSFDMTQHSAAMLCDLQCQSKEQGHWMDQDFFNQRVEPIADSFTNDFNNLAGDNIGAANDLFFDAFINQNPEITQSAPEVHSSDSLAEKTLSLQSQHGASSSGCDVGGNAVIV</sequence>
<evidence type="ECO:0000313" key="1">
    <source>
        <dbReference type="EMBL" id="KAA8567597.1"/>
    </source>
</evidence>
<protein>
    <submittedName>
        <fullName evidence="1">Uncharacterized protein</fullName>
    </submittedName>
</protein>
<comment type="caution">
    <text evidence="1">The sequence shown here is derived from an EMBL/GenBank/DDBJ whole genome shotgun (WGS) entry which is preliminary data.</text>
</comment>
<keyword evidence="2" id="KW-1185">Reference proteome</keyword>
<name>A0A5M9JFS8_MONFR</name>
<proteinExistence type="predicted"/>
<dbReference type="AlphaFoldDB" id="A0A5M9JFS8"/>
<evidence type="ECO:0000313" key="2">
    <source>
        <dbReference type="Proteomes" id="UP000322873"/>
    </source>
</evidence>
<organism evidence="1 2">
    <name type="scientific">Monilinia fructicola</name>
    <name type="common">Brown rot fungus</name>
    <name type="synonym">Ciboria fructicola</name>
    <dbReference type="NCBI Taxonomy" id="38448"/>
    <lineage>
        <taxon>Eukaryota</taxon>
        <taxon>Fungi</taxon>
        <taxon>Dikarya</taxon>
        <taxon>Ascomycota</taxon>
        <taxon>Pezizomycotina</taxon>
        <taxon>Leotiomycetes</taxon>
        <taxon>Helotiales</taxon>
        <taxon>Sclerotiniaceae</taxon>
        <taxon>Monilinia</taxon>
    </lineage>
</organism>
<dbReference type="Proteomes" id="UP000322873">
    <property type="component" value="Unassembled WGS sequence"/>
</dbReference>
<gene>
    <name evidence="1" type="ORF">EYC84_008072</name>
</gene>
<accession>A0A5M9JFS8</accession>
<dbReference type="EMBL" id="VICG01000010">
    <property type="protein sequence ID" value="KAA8567597.1"/>
    <property type="molecule type" value="Genomic_DNA"/>
</dbReference>
<dbReference type="VEuPathDB" id="FungiDB:MFRU_010g02700"/>